<sequence length="186" mass="21088">MDGLPVVLVASERRPTFSWRRDRLVYLENKANPISCGAVLETAKQDEDGSRRVLCEDLSDNPESCLMLFSEPKHLPAEHLLNAGLDKEEWSGLRGGLDSFFSPTFHSMLNLYPNWCLFQGCLDQRIPGSEFQGHHQASSLTPPSHPHSSQSDHPTTEEVSCELFIKNLLQAKLYRKHFLLGTWEPQ</sequence>
<dbReference type="AlphaFoldDB" id="A0A811ZLC3"/>
<accession>A0A811ZLC3</accession>
<dbReference type="EMBL" id="CAJHUB010000769">
    <property type="protein sequence ID" value="CAD7689495.1"/>
    <property type="molecule type" value="Genomic_DNA"/>
</dbReference>
<organism evidence="2 3">
    <name type="scientific">Nyctereutes procyonoides</name>
    <name type="common">Raccoon dog</name>
    <name type="synonym">Canis procyonoides</name>
    <dbReference type="NCBI Taxonomy" id="34880"/>
    <lineage>
        <taxon>Eukaryota</taxon>
        <taxon>Metazoa</taxon>
        <taxon>Chordata</taxon>
        <taxon>Craniata</taxon>
        <taxon>Vertebrata</taxon>
        <taxon>Euteleostomi</taxon>
        <taxon>Mammalia</taxon>
        <taxon>Eutheria</taxon>
        <taxon>Laurasiatheria</taxon>
        <taxon>Carnivora</taxon>
        <taxon>Caniformia</taxon>
        <taxon>Canidae</taxon>
        <taxon>Nyctereutes</taxon>
    </lineage>
</organism>
<dbReference type="Proteomes" id="UP000645828">
    <property type="component" value="Unassembled WGS sequence"/>
</dbReference>
<keyword evidence="3" id="KW-1185">Reference proteome</keyword>
<feature type="compositionally biased region" description="Low complexity" evidence="1">
    <location>
        <begin position="138"/>
        <end position="153"/>
    </location>
</feature>
<name>A0A811ZLC3_NYCPR</name>
<feature type="region of interest" description="Disordered" evidence="1">
    <location>
        <begin position="132"/>
        <end position="154"/>
    </location>
</feature>
<reference evidence="2" key="1">
    <citation type="submission" date="2020-12" db="EMBL/GenBank/DDBJ databases">
        <authorList>
            <consortium name="Molecular Ecology Group"/>
        </authorList>
    </citation>
    <scope>NUCLEOTIDE SEQUENCE</scope>
    <source>
        <strain evidence="2">TBG_1078</strain>
    </source>
</reference>
<gene>
    <name evidence="2" type="ORF">NYPRO_LOCUS22289</name>
</gene>
<comment type="caution">
    <text evidence="2">The sequence shown here is derived from an EMBL/GenBank/DDBJ whole genome shotgun (WGS) entry which is preliminary data.</text>
</comment>
<evidence type="ECO:0000256" key="1">
    <source>
        <dbReference type="SAM" id="MobiDB-lite"/>
    </source>
</evidence>
<proteinExistence type="predicted"/>
<protein>
    <submittedName>
        <fullName evidence="2">(raccoon dog) hypothetical protein</fullName>
    </submittedName>
</protein>
<evidence type="ECO:0000313" key="2">
    <source>
        <dbReference type="EMBL" id="CAD7689495.1"/>
    </source>
</evidence>
<evidence type="ECO:0000313" key="3">
    <source>
        <dbReference type="Proteomes" id="UP000645828"/>
    </source>
</evidence>